<reference evidence="7 8" key="1">
    <citation type="submission" date="2016-06" db="EMBL/GenBank/DDBJ databases">
        <title>Complete genome sequence of a saline-alkali tolerant type strain Dietzia timorensis ID05-A0528T.</title>
        <authorList>
            <person name="Wu X."/>
        </authorList>
    </citation>
    <scope>NUCLEOTIDE SEQUENCE [LARGE SCALE GENOMIC DNA]</scope>
    <source>
        <strain evidence="7 8">ID05-A0528</strain>
    </source>
</reference>
<evidence type="ECO:0000256" key="2">
    <source>
        <dbReference type="ARBA" id="ARBA00022475"/>
    </source>
</evidence>
<dbReference type="OrthoDB" id="4411863at2"/>
<dbReference type="RefSeq" id="WP_067475132.1">
    <property type="nucleotide sequence ID" value="NZ_CP015961.1"/>
</dbReference>
<feature type="transmembrane region" description="Helical" evidence="6">
    <location>
        <begin position="6"/>
        <end position="25"/>
    </location>
</feature>
<feature type="transmembrane region" description="Helical" evidence="6">
    <location>
        <begin position="63"/>
        <end position="85"/>
    </location>
</feature>
<evidence type="ECO:0000256" key="5">
    <source>
        <dbReference type="ARBA" id="ARBA00023136"/>
    </source>
</evidence>
<sequence length="90" mass="9886">MSTLLAWLLGAALVIMALSLVGTALRIVFDRDDETRIVLADIVYFSALALFALFMMWRESVVALDVMMIGSLIGILSTVALARLISRGRR</sequence>
<keyword evidence="5 6" id="KW-0472">Membrane</keyword>
<feature type="transmembrane region" description="Helical" evidence="6">
    <location>
        <begin position="37"/>
        <end position="57"/>
    </location>
</feature>
<dbReference type="AlphaFoldDB" id="A0A173LL34"/>
<proteinExistence type="predicted"/>
<dbReference type="GO" id="GO:0015075">
    <property type="term" value="F:monoatomic ion transmembrane transporter activity"/>
    <property type="evidence" value="ECO:0007669"/>
    <property type="project" value="InterPro"/>
</dbReference>
<protein>
    <submittedName>
        <fullName evidence="7">Uncharacterized protein</fullName>
    </submittedName>
</protein>
<dbReference type="GO" id="GO:0005886">
    <property type="term" value="C:plasma membrane"/>
    <property type="evidence" value="ECO:0007669"/>
    <property type="project" value="UniProtKB-SubCell"/>
</dbReference>
<evidence type="ECO:0000256" key="4">
    <source>
        <dbReference type="ARBA" id="ARBA00022989"/>
    </source>
</evidence>
<evidence type="ECO:0000313" key="7">
    <source>
        <dbReference type="EMBL" id="ANI91310.1"/>
    </source>
</evidence>
<dbReference type="KEGG" id="dtm:BJL86_0505"/>
<dbReference type="Proteomes" id="UP000186104">
    <property type="component" value="Chromosome"/>
</dbReference>
<dbReference type="Pfam" id="PF04066">
    <property type="entry name" value="MrpF_PhaF"/>
    <property type="match status" value="1"/>
</dbReference>
<keyword evidence="2" id="KW-1003">Cell membrane</keyword>
<evidence type="ECO:0000256" key="6">
    <source>
        <dbReference type="SAM" id="Phobius"/>
    </source>
</evidence>
<dbReference type="STRING" id="499555.BJL86_0505"/>
<organism evidence="7 8">
    <name type="scientific">Dietzia timorensis</name>
    <dbReference type="NCBI Taxonomy" id="499555"/>
    <lineage>
        <taxon>Bacteria</taxon>
        <taxon>Bacillati</taxon>
        <taxon>Actinomycetota</taxon>
        <taxon>Actinomycetes</taxon>
        <taxon>Mycobacteriales</taxon>
        <taxon>Dietziaceae</taxon>
        <taxon>Dietzia</taxon>
    </lineage>
</organism>
<dbReference type="EMBL" id="CP015961">
    <property type="protein sequence ID" value="ANI91310.1"/>
    <property type="molecule type" value="Genomic_DNA"/>
</dbReference>
<evidence type="ECO:0000256" key="1">
    <source>
        <dbReference type="ARBA" id="ARBA00004651"/>
    </source>
</evidence>
<comment type="subcellular location">
    <subcellularLocation>
        <location evidence="1">Cell membrane</location>
        <topology evidence="1">Multi-pass membrane protein</topology>
    </subcellularLocation>
</comment>
<accession>A0A173LL34</accession>
<keyword evidence="8" id="KW-1185">Reference proteome</keyword>
<evidence type="ECO:0000256" key="3">
    <source>
        <dbReference type="ARBA" id="ARBA00022692"/>
    </source>
</evidence>
<dbReference type="InterPro" id="IPR007208">
    <property type="entry name" value="MrpF/PhaF-like"/>
</dbReference>
<keyword evidence="3 6" id="KW-0812">Transmembrane</keyword>
<name>A0A173LL34_9ACTN</name>
<gene>
    <name evidence="7" type="ORF">BJL86_0505</name>
</gene>
<evidence type="ECO:0000313" key="8">
    <source>
        <dbReference type="Proteomes" id="UP000186104"/>
    </source>
</evidence>
<keyword evidence="4 6" id="KW-1133">Transmembrane helix</keyword>